<accession>A0A166BPD7</accession>
<dbReference type="Proteomes" id="UP000076532">
    <property type="component" value="Unassembled WGS sequence"/>
</dbReference>
<feature type="compositionally biased region" description="Acidic residues" evidence="1">
    <location>
        <begin position="166"/>
        <end position="182"/>
    </location>
</feature>
<evidence type="ECO:0000313" key="3">
    <source>
        <dbReference type="Proteomes" id="UP000076532"/>
    </source>
</evidence>
<feature type="region of interest" description="Disordered" evidence="1">
    <location>
        <begin position="212"/>
        <end position="372"/>
    </location>
</feature>
<feature type="compositionally biased region" description="Low complexity" evidence="1">
    <location>
        <begin position="84"/>
        <end position="101"/>
    </location>
</feature>
<keyword evidence="3" id="KW-1185">Reference proteome</keyword>
<feature type="compositionally biased region" description="Polar residues" evidence="1">
    <location>
        <begin position="301"/>
        <end position="312"/>
    </location>
</feature>
<feature type="region of interest" description="Disordered" evidence="1">
    <location>
        <begin position="23"/>
        <end position="183"/>
    </location>
</feature>
<dbReference type="EMBL" id="KV417641">
    <property type="protein sequence ID" value="KZP12846.1"/>
    <property type="molecule type" value="Genomic_DNA"/>
</dbReference>
<gene>
    <name evidence="2" type="ORF">FIBSPDRAFT_869831</name>
</gene>
<feature type="compositionally biased region" description="Basic and acidic residues" evidence="1">
    <location>
        <begin position="338"/>
        <end position="354"/>
    </location>
</feature>
<organism evidence="2 3">
    <name type="scientific">Athelia psychrophila</name>
    <dbReference type="NCBI Taxonomy" id="1759441"/>
    <lineage>
        <taxon>Eukaryota</taxon>
        <taxon>Fungi</taxon>
        <taxon>Dikarya</taxon>
        <taxon>Basidiomycota</taxon>
        <taxon>Agaricomycotina</taxon>
        <taxon>Agaricomycetes</taxon>
        <taxon>Agaricomycetidae</taxon>
        <taxon>Atheliales</taxon>
        <taxon>Atheliaceae</taxon>
        <taxon>Athelia</taxon>
    </lineage>
</organism>
<feature type="compositionally biased region" description="Polar residues" evidence="1">
    <location>
        <begin position="34"/>
        <end position="57"/>
    </location>
</feature>
<sequence length="372" mass="40716">MASEPSDGFGFEYEEGERIQLEDAGDNDLVYANDYSQAGPSGTRRSPTPENTWNEFTPTLIASAHPNTKGPKSARTGDKDKAKPPSSKPLNNTTTTNNNRNALVAAQGARKQTAQRRPPPSPPVPRITRAQSKSLEPASIITKASEATKTKGKGRASALVPVAENQMDEEHESDFEEHDEQIDAGPQNAAISGRTQTYEEEHAVDGLLNEGASTVVMDPEPEDDAQTRRAFEAADNDDNEDDHMEDAGEDARLHPLNLSAIDRLQSRHKTRRSSRAHSRAPSVFASRSNQPLFEVNGAPSLRSSIAPPSQLVTPMPHRRTRSTLVTEFNPQFPSPGTRAKDVKEQKERESKHTPYEPPVGTRASAHKARRLA</sequence>
<protein>
    <submittedName>
        <fullName evidence="2">Uncharacterized protein</fullName>
    </submittedName>
</protein>
<proteinExistence type="predicted"/>
<dbReference type="OrthoDB" id="435460at2759"/>
<dbReference type="AlphaFoldDB" id="A0A166BPD7"/>
<feature type="compositionally biased region" description="Basic residues" evidence="1">
    <location>
        <begin position="266"/>
        <end position="278"/>
    </location>
</feature>
<evidence type="ECO:0000313" key="2">
    <source>
        <dbReference type="EMBL" id="KZP12846.1"/>
    </source>
</evidence>
<evidence type="ECO:0000256" key="1">
    <source>
        <dbReference type="SAM" id="MobiDB-lite"/>
    </source>
</evidence>
<feature type="compositionally biased region" description="Acidic residues" evidence="1">
    <location>
        <begin position="234"/>
        <end position="244"/>
    </location>
</feature>
<feature type="compositionally biased region" description="Polar residues" evidence="1">
    <location>
        <begin position="322"/>
        <end position="331"/>
    </location>
</feature>
<reference evidence="2 3" key="1">
    <citation type="journal article" date="2016" name="Mol. Biol. Evol.">
        <title>Comparative Genomics of Early-Diverging Mushroom-Forming Fungi Provides Insights into the Origins of Lignocellulose Decay Capabilities.</title>
        <authorList>
            <person name="Nagy L.G."/>
            <person name="Riley R."/>
            <person name="Tritt A."/>
            <person name="Adam C."/>
            <person name="Daum C."/>
            <person name="Floudas D."/>
            <person name="Sun H."/>
            <person name="Yadav J.S."/>
            <person name="Pangilinan J."/>
            <person name="Larsson K.H."/>
            <person name="Matsuura K."/>
            <person name="Barry K."/>
            <person name="Labutti K."/>
            <person name="Kuo R."/>
            <person name="Ohm R.A."/>
            <person name="Bhattacharya S.S."/>
            <person name="Shirouzu T."/>
            <person name="Yoshinaga Y."/>
            <person name="Martin F.M."/>
            <person name="Grigoriev I.V."/>
            <person name="Hibbett D.S."/>
        </authorList>
    </citation>
    <scope>NUCLEOTIDE SEQUENCE [LARGE SCALE GENOMIC DNA]</scope>
    <source>
        <strain evidence="2 3">CBS 109695</strain>
    </source>
</reference>
<name>A0A166BPD7_9AGAM</name>